<reference evidence="1 2" key="1">
    <citation type="journal article" date="2019" name="Int. J. Syst. Evol. Microbiol.">
        <title>The Global Catalogue of Microorganisms (GCM) 10K type strain sequencing project: providing services to taxonomists for standard genome sequencing and annotation.</title>
        <authorList>
            <consortium name="The Broad Institute Genomics Platform"/>
            <consortium name="The Broad Institute Genome Sequencing Center for Infectious Disease"/>
            <person name="Wu L."/>
            <person name="Ma J."/>
        </authorList>
    </citation>
    <scope>NUCLEOTIDE SEQUENCE [LARGE SCALE GENOMIC DNA]</scope>
    <source>
        <strain evidence="1 2">JCM 15974</strain>
    </source>
</reference>
<gene>
    <name evidence="1" type="ORF">GCM10009430_05770</name>
</gene>
<protein>
    <submittedName>
        <fullName evidence="1">Uncharacterized protein</fullName>
    </submittedName>
</protein>
<evidence type="ECO:0000313" key="1">
    <source>
        <dbReference type="EMBL" id="GAA0713685.1"/>
    </source>
</evidence>
<keyword evidence="2" id="KW-1185">Reference proteome</keyword>
<dbReference type="RefSeq" id="WP_343910325.1">
    <property type="nucleotide sequence ID" value="NZ_BAAAGE010000001.1"/>
</dbReference>
<dbReference type="Proteomes" id="UP001501758">
    <property type="component" value="Unassembled WGS sequence"/>
</dbReference>
<proteinExistence type="predicted"/>
<name>A0ABN1IIH1_9FLAO</name>
<accession>A0ABN1IIH1</accession>
<evidence type="ECO:0000313" key="2">
    <source>
        <dbReference type="Proteomes" id="UP001501758"/>
    </source>
</evidence>
<comment type="caution">
    <text evidence="1">The sequence shown here is derived from an EMBL/GenBank/DDBJ whole genome shotgun (WGS) entry which is preliminary data.</text>
</comment>
<organism evidence="1 2">
    <name type="scientific">Aquimarina litoralis</name>
    <dbReference type="NCBI Taxonomy" id="584605"/>
    <lineage>
        <taxon>Bacteria</taxon>
        <taxon>Pseudomonadati</taxon>
        <taxon>Bacteroidota</taxon>
        <taxon>Flavobacteriia</taxon>
        <taxon>Flavobacteriales</taxon>
        <taxon>Flavobacteriaceae</taxon>
        <taxon>Aquimarina</taxon>
    </lineage>
</organism>
<sequence>MKQEQQLLYKVMRHFEGMQKMEVFDFLHKIEVVLHYAKNPLRLEHLKNIISSNINEEGAIHPFGFTILPNGNFCELEGANDWIHIYKENKRGWSRCIPWNTYYFKTKYAPLELVKLTKKHLQENVHNTKHEHEVGAFLAVYHITKKDHASGKMSLLEIV</sequence>
<dbReference type="EMBL" id="BAAAGE010000001">
    <property type="protein sequence ID" value="GAA0713685.1"/>
    <property type="molecule type" value="Genomic_DNA"/>
</dbReference>